<feature type="compositionally biased region" description="Polar residues" evidence="1">
    <location>
        <begin position="39"/>
        <end position="48"/>
    </location>
</feature>
<sequence length="142" mass="15381">MARTKNPGRRSTRVPLPPLPLSSSTSSSSSETSDSSNSQTFDQSNFYDSTEPLDLQPLSQIFPPKLIEPPAESAVEPPAEPVDEPSENDPSEEETIQLTQKPNPKTDGTSTPKPTIIVPSQAETPPIIFKSKKAKSYDSSKI</sequence>
<feature type="region of interest" description="Disordered" evidence="1">
    <location>
        <begin position="1"/>
        <end position="142"/>
    </location>
</feature>
<evidence type="ECO:0000256" key="1">
    <source>
        <dbReference type="SAM" id="MobiDB-lite"/>
    </source>
</evidence>
<protein>
    <submittedName>
        <fullName evidence="2">Uncharacterized protein</fullName>
    </submittedName>
</protein>
<accession>A0A2K3LF03</accession>
<feature type="compositionally biased region" description="Acidic residues" evidence="1">
    <location>
        <begin position="81"/>
        <end position="95"/>
    </location>
</feature>
<proteinExistence type="predicted"/>
<dbReference type="EMBL" id="ASHM01031841">
    <property type="protein sequence ID" value="PNX77129.1"/>
    <property type="molecule type" value="Genomic_DNA"/>
</dbReference>
<evidence type="ECO:0000313" key="2">
    <source>
        <dbReference type="EMBL" id="PNX77129.1"/>
    </source>
</evidence>
<feature type="compositionally biased region" description="Low complexity" evidence="1">
    <location>
        <begin position="68"/>
        <end position="77"/>
    </location>
</feature>
<dbReference type="Proteomes" id="UP000236291">
    <property type="component" value="Unassembled WGS sequence"/>
</dbReference>
<reference evidence="2 3" key="2">
    <citation type="journal article" date="2017" name="Front. Plant Sci.">
        <title>Gene Classification and Mining of Molecular Markers Useful in Red Clover (Trifolium pratense) Breeding.</title>
        <authorList>
            <person name="Istvanek J."/>
            <person name="Dluhosova J."/>
            <person name="Dluhos P."/>
            <person name="Patkova L."/>
            <person name="Nedelnik J."/>
            <person name="Repkova J."/>
        </authorList>
    </citation>
    <scope>NUCLEOTIDE SEQUENCE [LARGE SCALE GENOMIC DNA]</scope>
    <source>
        <strain evidence="3">cv. Tatra</strain>
        <tissue evidence="2">Young leaves</tissue>
    </source>
</reference>
<feature type="compositionally biased region" description="Low complexity" evidence="1">
    <location>
        <begin position="21"/>
        <end position="38"/>
    </location>
</feature>
<comment type="caution">
    <text evidence="2">The sequence shown here is derived from an EMBL/GenBank/DDBJ whole genome shotgun (WGS) entry which is preliminary data.</text>
</comment>
<gene>
    <name evidence="2" type="ORF">L195_g033091</name>
</gene>
<feature type="compositionally biased region" description="Basic residues" evidence="1">
    <location>
        <begin position="1"/>
        <end position="12"/>
    </location>
</feature>
<reference evidence="2 3" key="1">
    <citation type="journal article" date="2014" name="Am. J. Bot.">
        <title>Genome assembly and annotation for red clover (Trifolium pratense; Fabaceae).</title>
        <authorList>
            <person name="Istvanek J."/>
            <person name="Jaros M."/>
            <person name="Krenek A."/>
            <person name="Repkova J."/>
        </authorList>
    </citation>
    <scope>NUCLEOTIDE SEQUENCE [LARGE SCALE GENOMIC DNA]</scope>
    <source>
        <strain evidence="3">cv. Tatra</strain>
        <tissue evidence="2">Young leaves</tissue>
    </source>
</reference>
<name>A0A2K3LF03_TRIPR</name>
<feature type="non-terminal residue" evidence="2">
    <location>
        <position position="142"/>
    </location>
</feature>
<dbReference type="AlphaFoldDB" id="A0A2K3LF03"/>
<evidence type="ECO:0000313" key="3">
    <source>
        <dbReference type="Proteomes" id="UP000236291"/>
    </source>
</evidence>
<organism evidence="2 3">
    <name type="scientific">Trifolium pratense</name>
    <name type="common">Red clover</name>
    <dbReference type="NCBI Taxonomy" id="57577"/>
    <lineage>
        <taxon>Eukaryota</taxon>
        <taxon>Viridiplantae</taxon>
        <taxon>Streptophyta</taxon>
        <taxon>Embryophyta</taxon>
        <taxon>Tracheophyta</taxon>
        <taxon>Spermatophyta</taxon>
        <taxon>Magnoliopsida</taxon>
        <taxon>eudicotyledons</taxon>
        <taxon>Gunneridae</taxon>
        <taxon>Pentapetalae</taxon>
        <taxon>rosids</taxon>
        <taxon>fabids</taxon>
        <taxon>Fabales</taxon>
        <taxon>Fabaceae</taxon>
        <taxon>Papilionoideae</taxon>
        <taxon>50 kb inversion clade</taxon>
        <taxon>NPAAA clade</taxon>
        <taxon>Hologalegina</taxon>
        <taxon>IRL clade</taxon>
        <taxon>Trifolieae</taxon>
        <taxon>Trifolium</taxon>
    </lineage>
</organism>
<feature type="compositionally biased region" description="Polar residues" evidence="1">
    <location>
        <begin position="96"/>
        <end position="113"/>
    </location>
</feature>